<dbReference type="PANTHER" id="PTHR32465">
    <property type="entry name" value="BARDET-BIEDL SYNDROME 2 PROTEIN"/>
    <property type="match status" value="1"/>
</dbReference>
<dbReference type="GO" id="GO:0043005">
    <property type="term" value="C:neuron projection"/>
    <property type="evidence" value="ECO:0007669"/>
    <property type="project" value="TreeGrafter"/>
</dbReference>
<dbReference type="GO" id="GO:1905515">
    <property type="term" value="P:non-motile cilium assembly"/>
    <property type="evidence" value="ECO:0007669"/>
    <property type="project" value="InterPro"/>
</dbReference>
<reference evidence="2 3" key="2">
    <citation type="submission" date="2018-11" db="EMBL/GenBank/DDBJ databases">
        <authorList>
            <consortium name="Pathogen Informatics"/>
        </authorList>
    </citation>
    <scope>NUCLEOTIDE SEQUENCE [LARGE SCALE GENOMIC DNA]</scope>
</reference>
<evidence type="ECO:0000313" key="4">
    <source>
        <dbReference type="WBParaSite" id="GPUH_0001637701-mRNA-1"/>
    </source>
</evidence>
<dbReference type="PANTHER" id="PTHR32465:SF0">
    <property type="entry name" value="BARDET-BIEDL SYNDROME 2 PROTEIN"/>
    <property type="match status" value="1"/>
</dbReference>
<dbReference type="Proteomes" id="UP000271098">
    <property type="component" value="Unassembled WGS sequence"/>
</dbReference>
<organism evidence="4">
    <name type="scientific">Gongylonema pulchrum</name>
    <dbReference type="NCBI Taxonomy" id="637853"/>
    <lineage>
        <taxon>Eukaryota</taxon>
        <taxon>Metazoa</taxon>
        <taxon>Ecdysozoa</taxon>
        <taxon>Nematoda</taxon>
        <taxon>Chromadorea</taxon>
        <taxon>Rhabditida</taxon>
        <taxon>Spirurina</taxon>
        <taxon>Spiruromorpha</taxon>
        <taxon>Spiruroidea</taxon>
        <taxon>Gongylonematidae</taxon>
        <taxon>Gongylonema</taxon>
    </lineage>
</organism>
<dbReference type="InterPro" id="IPR029430">
    <property type="entry name" value="BBS2_N"/>
</dbReference>
<dbReference type="OrthoDB" id="2120021at2759"/>
<reference evidence="4" key="1">
    <citation type="submission" date="2016-06" db="UniProtKB">
        <authorList>
            <consortium name="WormBaseParasite"/>
        </authorList>
    </citation>
    <scope>IDENTIFICATION</scope>
</reference>
<feature type="domain" description="Ciliary BBSome complex subunit 2 N-terminal" evidence="1">
    <location>
        <begin position="42"/>
        <end position="107"/>
    </location>
</feature>
<protein>
    <submittedName>
        <fullName evidence="4">BBS2_N domain-containing protein</fullName>
    </submittedName>
</protein>
<dbReference type="GO" id="GO:0031514">
    <property type="term" value="C:motile cilium"/>
    <property type="evidence" value="ECO:0007669"/>
    <property type="project" value="TreeGrafter"/>
</dbReference>
<name>A0A183E5W4_9BILA</name>
<dbReference type="EMBL" id="UYRT01083640">
    <property type="protein sequence ID" value="VDN27721.1"/>
    <property type="molecule type" value="Genomic_DNA"/>
</dbReference>
<evidence type="ECO:0000313" key="3">
    <source>
        <dbReference type="Proteomes" id="UP000271098"/>
    </source>
</evidence>
<gene>
    <name evidence="2" type="ORF">GPUH_LOCUS16355</name>
</gene>
<dbReference type="PROSITE" id="PS51257">
    <property type="entry name" value="PROKAR_LIPOPROTEIN"/>
    <property type="match status" value="1"/>
</dbReference>
<proteinExistence type="predicted"/>
<evidence type="ECO:0000313" key="2">
    <source>
        <dbReference type="EMBL" id="VDN27721.1"/>
    </source>
</evidence>
<dbReference type="Pfam" id="PF14781">
    <property type="entry name" value="BBS2_N"/>
    <property type="match status" value="1"/>
</dbReference>
<evidence type="ECO:0000259" key="1">
    <source>
        <dbReference type="Pfam" id="PF14781"/>
    </source>
</evidence>
<accession>A0A183E5W4</accession>
<dbReference type="GO" id="GO:0034464">
    <property type="term" value="C:BBSome"/>
    <property type="evidence" value="ECO:0007669"/>
    <property type="project" value="InterPro"/>
</dbReference>
<keyword evidence="3" id="KW-1185">Reference proteome</keyword>
<dbReference type="InterPro" id="IPR016616">
    <property type="entry name" value="Bardet-Biedl_syndrome_2_prot"/>
</dbReference>
<dbReference type="AlphaFoldDB" id="A0A183E5W4"/>
<sequence>MLGLRSEFSYGIPHHVVSGCAKFGVLDVSGKTQLIVATTTNKVAIHDSETLLNINEKILALEVTQLETTYDVIIVGTASRVLAYDAYKNTNIFQRDITDGVNCIHVGFYNVKFAKAPKMYVC</sequence>
<dbReference type="WBParaSite" id="GPUH_0001637701-mRNA-1">
    <property type="protein sequence ID" value="GPUH_0001637701-mRNA-1"/>
    <property type="gene ID" value="GPUH_0001637701"/>
</dbReference>
<dbReference type="GO" id="GO:0016020">
    <property type="term" value="C:membrane"/>
    <property type="evidence" value="ECO:0007669"/>
    <property type="project" value="TreeGrafter"/>
</dbReference>
<dbReference type="GO" id="GO:0036064">
    <property type="term" value="C:ciliary basal body"/>
    <property type="evidence" value="ECO:0007669"/>
    <property type="project" value="TreeGrafter"/>
</dbReference>